<dbReference type="PANTHER" id="PTHR16088">
    <property type="entry name" value="YY1 ASSOCIATED PROTEIN-RELATED"/>
    <property type="match status" value="1"/>
</dbReference>
<evidence type="ECO:0000256" key="3">
    <source>
        <dbReference type="ARBA" id="ARBA00022553"/>
    </source>
</evidence>
<proteinExistence type="predicted"/>
<feature type="compositionally biased region" description="Basic and acidic residues" evidence="8">
    <location>
        <begin position="1107"/>
        <end position="1129"/>
    </location>
</feature>
<feature type="compositionally biased region" description="Basic and acidic residues" evidence="8">
    <location>
        <begin position="1209"/>
        <end position="1220"/>
    </location>
</feature>
<evidence type="ECO:0000256" key="2">
    <source>
        <dbReference type="ARBA" id="ARBA00022491"/>
    </source>
</evidence>
<dbReference type="GeneID" id="108884645"/>
<feature type="region of interest" description="Disordered" evidence="8">
    <location>
        <begin position="980"/>
        <end position="1165"/>
    </location>
</feature>
<feature type="compositionally biased region" description="Basic and acidic residues" evidence="8">
    <location>
        <begin position="1629"/>
        <end position="1649"/>
    </location>
</feature>
<dbReference type="InterPro" id="IPR003822">
    <property type="entry name" value="PAH"/>
</dbReference>
<evidence type="ECO:0000313" key="10">
    <source>
        <dbReference type="RefSeq" id="XP_050931980.1"/>
    </source>
</evidence>
<feature type="compositionally biased region" description="Basic residues" evidence="8">
    <location>
        <begin position="1244"/>
        <end position="1261"/>
    </location>
</feature>
<feature type="compositionally biased region" description="Gly residues" evidence="8">
    <location>
        <begin position="1458"/>
        <end position="1474"/>
    </location>
</feature>
<feature type="region of interest" description="Disordered" evidence="8">
    <location>
        <begin position="1808"/>
        <end position="1831"/>
    </location>
</feature>
<keyword evidence="4" id="KW-0805">Transcription regulation</keyword>
<accession>A0AAJ8DUW1</accession>
<dbReference type="RefSeq" id="XP_050931980.1">
    <property type="nucleotide sequence ID" value="XM_051076023.1"/>
</dbReference>
<feature type="region of interest" description="Disordered" evidence="8">
    <location>
        <begin position="1566"/>
        <end position="1691"/>
    </location>
</feature>
<comment type="subcellular location">
    <subcellularLocation>
        <location evidence="1 7">Nucleus</location>
    </subcellularLocation>
</comment>
<dbReference type="InterPro" id="IPR009057">
    <property type="entry name" value="Homeodomain-like_sf"/>
</dbReference>
<feature type="compositionally biased region" description="Low complexity" evidence="8">
    <location>
        <begin position="1151"/>
        <end position="1165"/>
    </location>
</feature>
<feature type="compositionally biased region" description="Gly residues" evidence="8">
    <location>
        <begin position="1079"/>
        <end position="1097"/>
    </location>
</feature>
<feature type="compositionally biased region" description="Acidic residues" evidence="8">
    <location>
        <begin position="1027"/>
        <end position="1053"/>
    </location>
</feature>
<keyword evidence="5" id="KW-0804">Transcription</keyword>
<dbReference type="Proteomes" id="UP000694890">
    <property type="component" value="Linkage group LG15"/>
</dbReference>
<dbReference type="CDD" id="cd12202">
    <property type="entry name" value="CASP8AP2"/>
    <property type="match status" value="1"/>
</dbReference>
<feature type="region of interest" description="Disordered" evidence="8">
    <location>
        <begin position="431"/>
        <end position="451"/>
    </location>
</feature>
<feature type="compositionally biased region" description="Acidic residues" evidence="8">
    <location>
        <begin position="1130"/>
        <end position="1150"/>
    </location>
</feature>
<reference evidence="10" key="1">
    <citation type="submission" date="2025-08" db="UniProtKB">
        <authorList>
            <consortium name="RefSeq"/>
        </authorList>
    </citation>
    <scope>IDENTIFICATION</scope>
    <source>
        <tissue evidence="10">Brain</tissue>
    </source>
</reference>
<keyword evidence="3" id="KW-0597">Phosphoprotein</keyword>
<feature type="region of interest" description="Disordered" evidence="8">
    <location>
        <begin position="1180"/>
        <end position="1264"/>
    </location>
</feature>
<dbReference type="GO" id="GO:0006355">
    <property type="term" value="P:regulation of DNA-templated transcription"/>
    <property type="evidence" value="ECO:0007669"/>
    <property type="project" value="InterPro"/>
</dbReference>
<feature type="region of interest" description="Disordered" evidence="8">
    <location>
        <begin position="1704"/>
        <end position="1739"/>
    </location>
</feature>
<feature type="compositionally biased region" description="Acidic residues" evidence="8">
    <location>
        <begin position="1199"/>
        <end position="1208"/>
    </location>
</feature>
<protein>
    <submittedName>
        <fullName evidence="10">GON-4-like protein</fullName>
    </submittedName>
</protein>
<dbReference type="CTD" id="555764"/>
<dbReference type="InterPro" id="IPR049257">
    <property type="entry name" value="Gon4l/CASP8AP2_myb-like"/>
</dbReference>
<dbReference type="Pfam" id="PF21227">
    <property type="entry name" value="Myb_DNA-binding_7"/>
    <property type="match status" value="1"/>
</dbReference>
<evidence type="ECO:0000313" key="9">
    <source>
        <dbReference type="Proteomes" id="UP000694890"/>
    </source>
</evidence>
<evidence type="ECO:0000256" key="1">
    <source>
        <dbReference type="ARBA" id="ARBA00004123"/>
    </source>
</evidence>
<dbReference type="FunFam" id="1.10.10.60:FF:000191">
    <property type="entry name" value="GON-4-like protein isoform X1"/>
    <property type="match status" value="1"/>
</dbReference>
<dbReference type="Gene3D" id="1.20.1160.11">
    <property type="entry name" value="Paired amphipathic helix"/>
    <property type="match status" value="1"/>
</dbReference>
<organism evidence="9 10">
    <name type="scientific">Lates calcarifer</name>
    <name type="common">Barramundi</name>
    <name type="synonym">Holocentrus calcarifer</name>
    <dbReference type="NCBI Taxonomy" id="8187"/>
    <lineage>
        <taxon>Eukaryota</taxon>
        <taxon>Metazoa</taxon>
        <taxon>Chordata</taxon>
        <taxon>Craniata</taxon>
        <taxon>Vertebrata</taxon>
        <taxon>Euteleostomi</taxon>
        <taxon>Actinopterygii</taxon>
        <taxon>Neopterygii</taxon>
        <taxon>Teleostei</taxon>
        <taxon>Neoteleostei</taxon>
        <taxon>Acanthomorphata</taxon>
        <taxon>Carangaria</taxon>
        <taxon>Carangaria incertae sedis</taxon>
        <taxon>Centropomidae</taxon>
        <taxon>Lates</taxon>
    </lineage>
</organism>
<feature type="compositionally biased region" description="Polar residues" evidence="8">
    <location>
        <begin position="39"/>
        <end position="51"/>
    </location>
</feature>
<evidence type="ECO:0000256" key="7">
    <source>
        <dbReference type="PROSITE-ProRule" id="PRU00810"/>
    </source>
</evidence>
<feature type="compositionally biased region" description="Pro residues" evidence="8">
    <location>
        <begin position="1729"/>
        <end position="1738"/>
    </location>
</feature>
<dbReference type="Gene3D" id="1.10.10.60">
    <property type="entry name" value="Homeodomain-like"/>
    <property type="match status" value="1"/>
</dbReference>
<feature type="compositionally biased region" description="Basic and acidic residues" evidence="8">
    <location>
        <begin position="493"/>
        <end position="504"/>
    </location>
</feature>
<feature type="region of interest" description="Disordered" evidence="8">
    <location>
        <begin position="196"/>
        <end position="224"/>
    </location>
</feature>
<feature type="region of interest" description="Disordered" evidence="8">
    <location>
        <begin position="1490"/>
        <end position="1511"/>
    </location>
</feature>
<dbReference type="GO" id="GO:0005634">
    <property type="term" value="C:nucleus"/>
    <property type="evidence" value="ECO:0007669"/>
    <property type="project" value="UniProtKB-SubCell"/>
</dbReference>
<feature type="compositionally biased region" description="Acidic residues" evidence="8">
    <location>
        <begin position="196"/>
        <end position="222"/>
    </location>
</feature>
<evidence type="ECO:0000256" key="5">
    <source>
        <dbReference type="ARBA" id="ARBA00023163"/>
    </source>
</evidence>
<keyword evidence="6 7" id="KW-0539">Nucleus</keyword>
<name>A0AAJ8DUW1_LATCA</name>
<evidence type="ECO:0000256" key="8">
    <source>
        <dbReference type="SAM" id="MobiDB-lite"/>
    </source>
</evidence>
<gene>
    <name evidence="10" type="primary">gon4lb</name>
</gene>
<evidence type="ECO:0000256" key="6">
    <source>
        <dbReference type="ARBA" id="ARBA00023242"/>
    </source>
</evidence>
<evidence type="ECO:0000256" key="4">
    <source>
        <dbReference type="ARBA" id="ARBA00023015"/>
    </source>
</evidence>
<dbReference type="KEGG" id="lcf:108884645"/>
<feature type="compositionally biased region" description="Basic and acidic residues" evidence="8">
    <location>
        <begin position="998"/>
        <end position="1009"/>
    </location>
</feature>
<dbReference type="InterPro" id="IPR052435">
    <property type="entry name" value="YY1-Transcr_Regul"/>
</dbReference>
<feature type="region of interest" description="Disordered" evidence="8">
    <location>
        <begin position="490"/>
        <end position="511"/>
    </location>
</feature>
<feature type="compositionally biased region" description="Low complexity" evidence="8">
    <location>
        <begin position="1704"/>
        <end position="1728"/>
    </location>
</feature>
<dbReference type="PANTHER" id="PTHR16088:SF3">
    <property type="entry name" value="GON-4-LIKE PROTEIN"/>
    <property type="match status" value="1"/>
</dbReference>
<feature type="compositionally biased region" description="Low complexity" evidence="8">
    <location>
        <begin position="1652"/>
        <end position="1691"/>
    </location>
</feature>
<sequence>MAADISLTWTDRRRSAGEDVCPLQVKALRTDGQIRWDRTSLSASTPRTGSSSEDRTPVSGRTGVNRSAADGGGCSPVTPVVSVSTGGGVMGEEVVAMETNESSEDELGRLDIDLDRKSRQHNLTSSNVRAILHEVITHEHVVAMMKAAIRDTQDLPMFEPKMTRSRLKQAVQQGQPLNWSLSAVNTVKPPQFVDIDLEDDEDSSDEEYCPDEEEEEEDDTAEETFLSDADSLASPLRIHHSSAPLDQRTDRPLQSSPGHLRDQVRMSCAPQHLLSAPADSSFLERLNAVEEELDFSPAYTFNQSLDREADDDDDDEGCLAFRTRSKLRLVNVPLGQLEAELLAPDITADMYDLSATQREEDRHWTQWLQGLMAPDNEEEADDDDDPEYNFLDDLDEPDLEDYRTDRAVQITKREVNELLEELFDTLQEEEVAAKEQEEQEEQEDISSQAAPKFNVPQTLRFEAPLANMLTERRRTVRKQYEALQQRRALQDTTNHHRDNTHLRDTPTPQPNTTTPVLLLPSRVCPALHLDFTQKLQLQQQIQQHVQLLTQVHLLSRRVIALNHEAGITKHYLEELQQFARRQEQLFLPSSFRVCNLQGALDLLQEVEQREEPPPAPASPPASRRWLPRMTPATNSHAFPLLPTDTAWLFATRPAFLYPELLPVCSLDPGLHSQHHRSVYTAGEDGLIVLGLKHFEGTVQPDQLISSYLLCKNRWNLRKHIREMSGQRAPPNNVIKMFLTQHIVPPLPLACSRVQPGDERPPVDRDSSNMPNWLKNSKLIIQKTHLGTTCYPPSLPPGCTLRLHPYWLNKTSRPPPPRHRRLFTLAHNASLLPLAKAPANRQVDRQVERQEERQVDEQPISYLSLPRPGVSLLSDSPALPSAPPSVCGAVPLAAVHPGPAHHADIIQSCLPIGQSMHQQTAPFPVLLPLPALSTTNTTNPIMPCSAAAMKPGYFLLQMVVTPPAPLTAASQHAPGELLHGPIKEEQREVENTSMPPRLLQEEERREEESSKSALSPLLKEEERIFAGTEDEKEQEEEDEKEQEEEEEEEQEEGWTVEGVISLDGGENTGGEEEEGREGGDAGGGGEDEGGGGGGGEQGGEGEEEEGQREDGGGEREEEGEKDKDEDQDRQGEDEEEEDFDDLTQDEDEEEVMSSASEESVLSVPELQETMKQLTWLAAERRLCADGDSEEDHSPTSPGSQEEEEEEEEEGPKGEESGEGRSSKTGGDEETPSGEGTPRGGGRCPGRGRGRSRPLRGLRRSRQERRSKDAAKLLLLFDENILDNDPHRESKDVAFAQSYLSRVREALQDIPGQVEEFVSLLNEFERVGEGREVVLLFRKLRCILGDRMDLLRDFAAFLHPEQALQCGLFEEQQAFERSRRFLRQLEISFGDNPSHYQKIIKALQTGPDLSPTSIHELKAQMATLLKGHTHLQAEFWVFFDELRPPPARPGQFEEAHWPEEGGGGSDGGDGVGQVSGGGVSCGFEEVTLPELEEEEEGHKIQPMTSRRQRRKMDAHRNYKDCDWSDKDWPCPCRNAKIRRHRRKGCSRCHGNKTSGGVSTAMKGLDPLYSQISSAPGETGDKYLDLKGDDDSPQPDRSGASWEGSFPLTDEKEEEEEEEELDDEEDDEDEEERKNTDKEHSPAVKRSRREEMLQPPSVTPTSSIFSTTTVTSCTSTPTVTTPSIFSSTSTCSSQTSSLSVCTFSTTLPSTSSISPSVCTSPTLSSTSTSSAPPRPSPPPDLPVCAKNISLTASGEKVILWTREADRVILTTCQQEGANQNTFQSISTLLGNKTSSEVSRRFRDLMRLFRTAARQTSSEDEALPTEPSAANEDKD</sequence>
<feature type="region of interest" description="Disordered" evidence="8">
    <location>
        <begin position="37"/>
        <end position="78"/>
    </location>
</feature>
<dbReference type="Pfam" id="PF02671">
    <property type="entry name" value="PAH"/>
    <property type="match status" value="1"/>
</dbReference>
<feature type="compositionally biased region" description="Basic and acidic residues" evidence="8">
    <location>
        <begin position="1576"/>
        <end position="1587"/>
    </location>
</feature>
<dbReference type="SUPFAM" id="SSF46689">
    <property type="entry name" value="Homeodomain-like"/>
    <property type="match status" value="1"/>
</dbReference>
<feature type="compositionally biased region" description="Basic and acidic residues" evidence="8">
    <location>
        <begin position="980"/>
        <end position="989"/>
    </location>
</feature>
<dbReference type="InterPro" id="IPR036600">
    <property type="entry name" value="PAH_sf"/>
</dbReference>
<dbReference type="PROSITE" id="PS51477">
    <property type="entry name" value="PAH"/>
    <property type="match status" value="1"/>
</dbReference>
<feature type="compositionally biased region" description="Acidic residues" evidence="8">
    <location>
        <begin position="1608"/>
        <end position="1628"/>
    </location>
</feature>
<keyword evidence="2" id="KW-0678">Repressor</keyword>
<feature type="region of interest" description="Disordered" evidence="8">
    <location>
        <begin position="1446"/>
        <end position="1474"/>
    </location>
</feature>
<dbReference type="SUPFAM" id="SSF47762">
    <property type="entry name" value="PAH2 domain"/>
    <property type="match status" value="2"/>
</dbReference>
<dbReference type="GO" id="GO:0003712">
    <property type="term" value="F:transcription coregulator activity"/>
    <property type="evidence" value="ECO:0007669"/>
    <property type="project" value="TreeGrafter"/>
</dbReference>